<reference evidence="12" key="1">
    <citation type="journal article" date="2019" name="Int. J. Syst. Evol. Microbiol.">
        <title>The Global Catalogue of Microorganisms (GCM) 10K type strain sequencing project: providing services to taxonomists for standard genome sequencing and annotation.</title>
        <authorList>
            <consortium name="The Broad Institute Genomics Platform"/>
            <consortium name="The Broad Institute Genome Sequencing Center for Infectious Disease"/>
            <person name="Wu L."/>
            <person name="Ma J."/>
        </authorList>
    </citation>
    <scope>NUCLEOTIDE SEQUENCE [LARGE SCALE GENOMIC DNA]</scope>
    <source>
        <strain evidence="12">NBRC 111981</strain>
    </source>
</reference>
<gene>
    <name evidence="11" type="ORF">GCM10007898_26380</name>
</gene>
<dbReference type="Pfam" id="PF13185">
    <property type="entry name" value="GAF_2"/>
    <property type="match status" value="1"/>
</dbReference>
<dbReference type="Gene3D" id="3.30.565.10">
    <property type="entry name" value="Histidine kinase-like ATPase, C-terminal domain"/>
    <property type="match status" value="1"/>
</dbReference>
<feature type="domain" description="Histidine kinase" evidence="8">
    <location>
        <begin position="306"/>
        <end position="530"/>
    </location>
</feature>
<dbReference type="SMART" id="SM00387">
    <property type="entry name" value="HATPase_c"/>
    <property type="match status" value="1"/>
</dbReference>
<dbReference type="InterPro" id="IPR036097">
    <property type="entry name" value="HisK_dim/P_sf"/>
</dbReference>
<evidence type="ECO:0000259" key="10">
    <source>
        <dbReference type="PROSITE" id="PS50113"/>
    </source>
</evidence>
<dbReference type="Pfam" id="PF00072">
    <property type="entry name" value="Response_reg"/>
    <property type="match status" value="1"/>
</dbReference>
<keyword evidence="4" id="KW-0808">Transferase</keyword>
<feature type="coiled-coil region" evidence="7">
    <location>
        <begin position="263"/>
        <end position="300"/>
    </location>
</feature>
<dbReference type="InterPro" id="IPR001789">
    <property type="entry name" value="Sig_transdc_resp-reg_receiver"/>
</dbReference>
<dbReference type="SUPFAM" id="SSF52172">
    <property type="entry name" value="CheY-like"/>
    <property type="match status" value="1"/>
</dbReference>
<dbReference type="CDD" id="cd00082">
    <property type="entry name" value="HisKA"/>
    <property type="match status" value="1"/>
</dbReference>
<dbReference type="PROSITE" id="PS50109">
    <property type="entry name" value="HIS_KIN"/>
    <property type="match status" value="1"/>
</dbReference>
<proteinExistence type="predicted"/>
<evidence type="ECO:0000313" key="12">
    <source>
        <dbReference type="Proteomes" id="UP001156627"/>
    </source>
</evidence>
<dbReference type="SMART" id="SM00065">
    <property type="entry name" value="GAF"/>
    <property type="match status" value="1"/>
</dbReference>
<keyword evidence="7" id="KW-0175">Coiled coil</keyword>
<dbReference type="Gene3D" id="1.10.287.130">
    <property type="match status" value="1"/>
</dbReference>
<dbReference type="InterPro" id="IPR036890">
    <property type="entry name" value="HATPase_C_sf"/>
</dbReference>
<keyword evidence="3 6" id="KW-0597">Phosphoprotein</keyword>
<evidence type="ECO:0000259" key="8">
    <source>
        <dbReference type="PROSITE" id="PS50109"/>
    </source>
</evidence>
<evidence type="ECO:0000256" key="4">
    <source>
        <dbReference type="ARBA" id="ARBA00022679"/>
    </source>
</evidence>
<dbReference type="InterPro" id="IPR004358">
    <property type="entry name" value="Sig_transdc_His_kin-like_C"/>
</dbReference>
<organism evidence="11 12">
    <name type="scientific">Dyella flagellata</name>
    <dbReference type="NCBI Taxonomy" id="1867833"/>
    <lineage>
        <taxon>Bacteria</taxon>
        <taxon>Pseudomonadati</taxon>
        <taxon>Pseudomonadota</taxon>
        <taxon>Gammaproteobacteria</taxon>
        <taxon>Lysobacterales</taxon>
        <taxon>Rhodanobacteraceae</taxon>
        <taxon>Dyella</taxon>
    </lineage>
</organism>
<dbReference type="SUPFAM" id="SSF55785">
    <property type="entry name" value="PYP-like sensor domain (PAS domain)"/>
    <property type="match status" value="1"/>
</dbReference>
<dbReference type="Gene3D" id="3.30.450.20">
    <property type="entry name" value="PAS domain"/>
    <property type="match status" value="1"/>
</dbReference>
<evidence type="ECO:0000313" key="11">
    <source>
        <dbReference type="EMBL" id="GLQ89066.1"/>
    </source>
</evidence>
<evidence type="ECO:0000256" key="2">
    <source>
        <dbReference type="ARBA" id="ARBA00012438"/>
    </source>
</evidence>
<dbReference type="Gene3D" id="3.30.450.40">
    <property type="match status" value="1"/>
</dbReference>
<keyword evidence="12" id="KW-1185">Reference proteome</keyword>
<keyword evidence="5" id="KW-0418">Kinase</keyword>
<evidence type="ECO:0000259" key="9">
    <source>
        <dbReference type="PROSITE" id="PS50110"/>
    </source>
</evidence>
<dbReference type="SUPFAM" id="SSF55781">
    <property type="entry name" value="GAF domain-like"/>
    <property type="match status" value="1"/>
</dbReference>
<dbReference type="SMART" id="SM00388">
    <property type="entry name" value="HisKA"/>
    <property type="match status" value="1"/>
</dbReference>
<evidence type="ECO:0000256" key="3">
    <source>
        <dbReference type="ARBA" id="ARBA00022553"/>
    </source>
</evidence>
<evidence type="ECO:0000256" key="1">
    <source>
        <dbReference type="ARBA" id="ARBA00000085"/>
    </source>
</evidence>
<dbReference type="InterPro" id="IPR003018">
    <property type="entry name" value="GAF"/>
</dbReference>
<dbReference type="InterPro" id="IPR011006">
    <property type="entry name" value="CheY-like_superfamily"/>
</dbReference>
<dbReference type="InterPro" id="IPR035965">
    <property type="entry name" value="PAS-like_dom_sf"/>
</dbReference>
<dbReference type="EC" id="2.7.13.3" evidence="2"/>
<dbReference type="Pfam" id="PF02518">
    <property type="entry name" value="HATPase_c"/>
    <property type="match status" value="1"/>
</dbReference>
<name>A0ABQ5XBI9_9GAMM</name>
<sequence>MIGQSLSRIFPPESDGDQLLKNEIADALRLGRGGSEGWRIRKSGRRLWAIGETKPLLDDAQQTVGLLKILRDRTDEHEAQLKLREQTRILEILNRTGTVLARENNLNTIVQAVTDAGVALSGAEFGAFFYNLTNDAGERYTLYTISGVPREEFSKFPMPRNTAIFGPTFRGEGIVRSDDIMQDPRYGKNAPYSGMPQGHLPVRSYLAVPVISRSSEVLGGLFFGHSKPGVFTDQSERNLGGLAGEAAIAIDNVQLFRASQMEIEERRRAEETLRTLNADLEKEVRERSEALRQAQKMEAVGQLTGGIAHDFNNLLQIIVGNLDLVSRQLPEDMGRLRRAIANAMAGAERATTLTRRLLAFARRQPLSPKSIDINVLVHGMSEMFHRVLGETIEIETVLGSGLWKAEVDPNELENALLNLAVNARDAMPFGGQLTIETFNGYIDEIYAARYAEVAVGQYVVISITDTGIGMSEETVSRVFEPFFTTKAEGKGTGLGLSQVYGFVKQSHGHVKLYSEVGQGTTAKIYLPRVEGELEDKDVKDVSAVPESIFGETILVVEDDRDVRSYSVAALSDLGYRVLEAVDGPSAIALLASHKVDLVFTDVVLPRGLTGADVAREAATIQPGVKVLYTTGYARNAIVHQGRLDRGVQLITKPFRYSDLAAKVRAVLDGVT</sequence>
<dbReference type="Gene3D" id="3.40.50.2300">
    <property type="match status" value="1"/>
</dbReference>
<dbReference type="SUPFAM" id="SSF47384">
    <property type="entry name" value="Homodimeric domain of signal transducing histidine kinase"/>
    <property type="match status" value="1"/>
</dbReference>
<dbReference type="InterPro" id="IPR000700">
    <property type="entry name" value="PAS-assoc_C"/>
</dbReference>
<evidence type="ECO:0000256" key="5">
    <source>
        <dbReference type="ARBA" id="ARBA00022777"/>
    </source>
</evidence>
<dbReference type="SUPFAM" id="SSF55874">
    <property type="entry name" value="ATPase domain of HSP90 chaperone/DNA topoisomerase II/histidine kinase"/>
    <property type="match status" value="1"/>
</dbReference>
<dbReference type="PANTHER" id="PTHR43065:SF49">
    <property type="entry name" value="HISTIDINE KINASE"/>
    <property type="match status" value="1"/>
</dbReference>
<dbReference type="PROSITE" id="PS50110">
    <property type="entry name" value="RESPONSE_REGULATORY"/>
    <property type="match status" value="1"/>
</dbReference>
<dbReference type="PROSITE" id="PS50113">
    <property type="entry name" value="PAC"/>
    <property type="match status" value="1"/>
</dbReference>
<evidence type="ECO:0000256" key="7">
    <source>
        <dbReference type="SAM" id="Coils"/>
    </source>
</evidence>
<dbReference type="InterPro" id="IPR003661">
    <property type="entry name" value="HisK_dim/P_dom"/>
</dbReference>
<evidence type="ECO:0000256" key="6">
    <source>
        <dbReference type="PROSITE-ProRule" id="PRU00169"/>
    </source>
</evidence>
<feature type="domain" description="Response regulatory" evidence="9">
    <location>
        <begin position="552"/>
        <end position="667"/>
    </location>
</feature>
<dbReference type="InterPro" id="IPR005467">
    <property type="entry name" value="His_kinase_dom"/>
</dbReference>
<protein>
    <recommendedName>
        <fullName evidence="2">histidine kinase</fullName>
        <ecNumber evidence="2">2.7.13.3</ecNumber>
    </recommendedName>
</protein>
<comment type="caution">
    <text evidence="11">The sequence shown here is derived from an EMBL/GenBank/DDBJ whole genome shotgun (WGS) entry which is preliminary data.</text>
</comment>
<dbReference type="EMBL" id="BSOA01000028">
    <property type="protein sequence ID" value="GLQ89066.1"/>
    <property type="molecule type" value="Genomic_DNA"/>
</dbReference>
<accession>A0ABQ5XBI9</accession>
<dbReference type="PRINTS" id="PR00344">
    <property type="entry name" value="BCTRLSENSOR"/>
</dbReference>
<dbReference type="SMART" id="SM00448">
    <property type="entry name" value="REC"/>
    <property type="match status" value="1"/>
</dbReference>
<dbReference type="InterPro" id="IPR003594">
    <property type="entry name" value="HATPase_dom"/>
</dbReference>
<dbReference type="PANTHER" id="PTHR43065">
    <property type="entry name" value="SENSOR HISTIDINE KINASE"/>
    <property type="match status" value="1"/>
</dbReference>
<feature type="modified residue" description="4-aspartylphosphate" evidence="6">
    <location>
        <position position="601"/>
    </location>
</feature>
<feature type="domain" description="PAC" evidence="10">
    <location>
        <begin position="33"/>
        <end position="85"/>
    </location>
</feature>
<comment type="catalytic activity">
    <reaction evidence="1">
        <text>ATP + protein L-histidine = ADP + protein N-phospho-L-histidine.</text>
        <dbReference type="EC" id="2.7.13.3"/>
    </reaction>
</comment>
<dbReference type="CDD" id="cd16919">
    <property type="entry name" value="HATPase_CckA-like"/>
    <property type="match status" value="1"/>
</dbReference>
<dbReference type="InterPro" id="IPR029016">
    <property type="entry name" value="GAF-like_dom_sf"/>
</dbReference>
<dbReference type="Proteomes" id="UP001156627">
    <property type="component" value="Unassembled WGS sequence"/>
</dbReference>